<evidence type="ECO:0000313" key="1">
    <source>
        <dbReference type="EMBL" id="AKS25351.1"/>
    </source>
</evidence>
<reference evidence="1 2" key="1">
    <citation type="journal article" date="2015" name="PLoS ONE">
        <title>The Complete Genome of a New Betabaculovirus from Clostera anastomosis.</title>
        <authorList>
            <person name="Yin F."/>
            <person name="Zhu Z."/>
            <person name="Liu X."/>
            <person name="Hou D."/>
            <person name="Wang J."/>
            <person name="Zhang L."/>
            <person name="Wang M."/>
            <person name="Kou Z."/>
            <person name="Wang H."/>
            <person name="Deng F."/>
            <person name="Hu Z."/>
        </authorList>
    </citation>
    <scope>NUCLEOTIDE SEQUENCE [LARGE SCALE GENOMIC DNA]</scope>
    <source>
        <strain evidence="1 2">ClasGV-B</strain>
    </source>
</reference>
<dbReference type="InterPro" id="IPR009235">
    <property type="entry name" value="AcMNPV_Orf146"/>
</dbReference>
<keyword evidence="2" id="KW-1185">Reference proteome</keyword>
<proteinExistence type="predicted"/>
<evidence type="ECO:0000313" key="2">
    <source>
        <dbReference type="Proteomes" id="UP000232791"/>
    </source>
</evidence>
<protein>
    <submittedName>
        <fullName evidence="1">Clas8</fullName>
    </submittedName>
</protein>
<dbReference type="Pfam" id="PF05959">
    <property type="entry name" value="DUF884"/>
    <property type="match status" value="1"/>
</dbReference>
<name>A0A0K0WS40_9BBAC</name>
<accession>A0A0K0WS40</accession>
<dbReference type="OrthoDB" id="17110at10239"/>
<sequence length="195" mass="22407">MFKIGRAKSLDEVNIVFQTPNTFNSCTQHAYKMLFNNEEEKIVEKTRAVSGLDYNRPINCVFSVHTPPLNHHDTTTFFVMSMFRAPYLYPDVVERAKLNVIKVVTHNHHEFWYVLGVKKGTELAGSSVYQKMRVNHLEYNKVTCYMSGNVPVELVRAFNNKIKNKFYLHGLMITSPAPEADNSTIELVRETNSTA</sequence>
<gene>
    <name evidence="1" type="ORF">clas8</name>
</gene>
<dbReference type="EMBL" id="KR091910">
    <property type="protein sequence ID" value="AKS25351.1"/>
    <property type="molecule type" value="Genomic_DNA"/>
</dbReference>
<organism evidence="1 2">
    <name type="scientific">Clostera anastomosis granulovirus B</name>
    <dbReference type="NCBI Taxonomy" id="1986290"/>
    <lineage>
        <taxon>Viruses</taxon>
        <taxon>Viruses incertae sedis</taxon>
        <taxon>Naldaviricetes</taxon>
        <taxon>Lefavirales</taxon>
        <taxon>Baculoviridae</taxon>
        <taxon>Betabaculovirus</taxon>
        <taxon>Betabaculovirus alterclanastomosis</taxon>
    </lineage>
</organism>
<dbReference type="Proteomes" id="UP000232791">
    <property type="component" value="Segment"/>
</dbReference>